<keyword evidence="2" id="KW-0812">Transmembrane</keyword>
<name>A0A1T4N6T4_9SPIR</name>
<dbReference type="Proteomes" id="UP000190395">
    <property type="component" value="Unassembled WGS sequence"/>
</dbReference>
<proteinExistence type="predicted"/>
<feature type="transmembrane region" description="Helical" evidence="2">
    <location>
        <begin position="123"/>
        <end position="140"/>
    </location>
</feature>
<gene>
    <name evidence="3" type="ORF">SAMN02745152_01130</name>
</gene>
<evidence type="ECO:0000313" key="4">
    <source>
        <dbReference type="Proteomes" id="UP000190395"/>
    </source>
</evidence>
<protein>
    <submittedName>
        <fullName evidence="3">Uncharacterized membrane protein HdeD, DUF308 family</fullName>
    </submittedName>
</protein>
<sequence length="201" mass="21698">MDKNKFILSILVAVIGLLMLLSPQTFIAFAVIMLGIASVIDGVFIMVATRNLVLDPDYRLMMTIRGILSIVVGTVAVILPIVTAAIIWKIMAYVLGGYLLVSAGLEVYGILKLHRNGIMIKQSLIETIVLVILAIALFIIPSKTAGGIIVGICGALLIFAGVFSAFLQWRNRPITVVPDSVVTENPDDSEKTDSDENTENI</sequence>
<dbReference type="STRING" id="225004.SAMN02745152_01130"/>
<accession>A0A1T4N6T4</accession>
<dbReference type="EMBL" id="FUXC01000005">
    <property type="protein sequence ID" value="SJZ74796.1"/>
    <property type="molecule type" value="Genomic_DNA"/>
</dbReference>
<reference evidence="3 4" key="1">
    <citation type="submission" date="2017-02" db="EMBL/GenBank/DDBJ databases">
        <authorList>
            <person name="Peterson S.W."/>
        </authorList>
    </citation>
    <scope>NUCLEOTIDE SEQUENCE [LARGE SCALE GENOMIC DNA]</scope>
    <source>
        <strain evidence="3 4">ATCC BAA-909</strain>
    </source>
</reference>
<evidence type="ECO:0000256" key="1">
    <source>
        <dbReference type="SAM" id="MobiDB-lite"/>
    </source>
</evidence>
<feature type="transmembrane region" description="Helical" evidence="2">
    <location>
        <begin position="5"/>
        <end position="21"/>
    </location>
</feature>
<evidence type="ECO:0000256" key="2">
    <source>
        <dbReference type="SAM" id="Phobius"/>
    </source>
</evidence>
<dbReference type="RefSeq" id="WP_078930881.1">
    <property type="nucleotide sequence ID" value="NZ_FUXC01000005.1"/>
</dbReference>
<feature type="transmembrane region" description="Helical" evidence="2">
    <location>
        <begin position="93"/>
        <end position="111"/>
    </location>
</feature>
<keyword evidence="4" id="KW-1185">Reference proteome</keyword>
<dbReference type="AlphaFoldDB" id="A0A1T4N6T4"/>
<dbReference type="InterPro" id="IPR005325">
    <property type="entry name" value="DUF308_memb"/>
</dbReference>
<feature type="region of interest" description="Disordered" evidence="1">
    <location>
        <begin position="181"/>
        <end position="201"/>
    </location>
</feature>
<keyword evidence="2" id="KW-1133">Transmembrane helix</keyword>
<keyword evidence="2" id="KW-0472">Membrane</keyword>
<feature type="transmembrane region" description="Helical" evidence="2">
    <location>
        <begin position="146"/>
        <end position="167"/>
    </location>
</feature>
<dbReference type="OrthoDB" id="363173at2"/>
<dbReference type="GeneID" id="303367377"/>
<organism evidence="3 4">
    <name type="scientific">Treponema berlinense</name>
    <dbReference type="NCBI Taxonomy" id="225004"/>
    <lineage>
        <taxon>Bacteria</taxon>
        <taxon>Pseudomonadati</taxon>
        <taxon>Spirochaetota</taxon>
        <taxon>Spirochaetia</taxon>
        <taxon>Spirochaetales</taxon>
        <taxon>Treponemataceae</taxon>
        <taxon>Treponema</taxon>
    </lineage>
</organism>
<feature type="transmembrane region" description="Helical" evidence="2">
    <location>
        <begin position="67"/>
        <end position="87"/>
    </location>
</feature>
<evidence type="ECO:0000313" key="3">
    <source>
        <dbReference type="EMBL" id="SJZ74796.1"/>
    </source>
</evidence>
<feature type="transmembrane region" description="Helical" evidence="2">
    <location>
        <begin position="27"/>
        <end position="47"/>
    </location>
</feature>
<dbReference type="Pfam" id="PF03729">
    <property type="entry name" value="DUF308"/>
    <property type="match status" value="2"/>
</dbReference>